<protein>
    <submittedName>
        <fullName evidence="3">Universal stress protein</fullName>
    </submittedName>
</protein>
<dbReference type="InterPro" id="IPR006015">
    <property type="entry name" value="Universal_stress_UspA"/>
</dbReference>
<dbReference type="EMBL" id="VGLS01000635">
    <property type="protein sequence ID" value="MBM3225630.1"/>
    <property type="molecule type" value="Genomic_DNA"/>
</dbReference>
<evidence type="ECO:0000313" key="4">
    <source>
        <dbReference type="Proteomes" id="UP000712673"/>
    </source>
</evidence>
<dbReference type="CDD" id="cd23659">
    <property type="entry name" value="USP_At3g01520-like"/>
    <property type="match status" value="1"/>
</dbReference>
<dbReference type="Pfam" id="PF00582">
    <property type="entry name" value="Usp"/>
    <property type="match status" value="2"/>
</dbReference>
<dbReference type="SUPFAM" id="SSF52402">
    <property type="entry name" value="Adenine nucleotide alpha hydrolases-like"/>
    <property type="match status" value="2"/>
</dbReference>
<dbReference type="InterPro" id="IPR014729">
    <property type="entry name" value="Rossmann-like_a/b/a_fold"/>
</dbReference>
<evidence type="ECO:0000313" key="3">
    <source>
        <dbReference type="EMBL" id="MBM3225630.1"/>
    </source>
</evidence>
<dbReference type="PANTHER" id="PTHR46268">
    <property type="entry name" value="STRESS RESPONSE PROTEIN NHAX"/>
    <property type="match status" value="1"/>
</dbReference>
<dbReference type="PRINTS" id="PR01438">
    <property type="entry name" value="UNVRSLSTRESS"/>
</dbReference>
<accession>A0A938B5J3</accession>
<dbReference type="AlphaFoldDB" id="A0A938B5J3"/>
<dbReference type="CDD" id="cd00293">
    <property type="entry name" value="USP-like"/>
    <property type="match status" value="1"/>
</dbReference>
<dbReference type="Proteomes" id="UP000712673">
    <property type="component" value="Unassembled WGS sequence"/>
</dbReference>
<comment type="similarity">
    <text evidence="1">Belongs to the universal stress protein A family.</text>
</comment>
<reference evidence="3" key="1">
    <citation type="submission" date="2019-03" db="EMBL/GenBank/DDBJ databases">
        <title>Lake Tanganyika Metagenome-Assembled Genomes (MAGs).</title>
        <authorList>
            <person name="Tran P."/>
        </authorList>
    </citation>
    <scope>NUCLEOTIDE SEQUENCE</scope>
    <source>
        <strain evidence="3">K_DeepCast_65m_m2_066</strain>
    </source>
</reference>
<organism evidence="3 4">
    <name type="scientific">Tectimicrobiota bacterium</name>
    <dbReference type="NCBI Taxonomy" id="2528274"/>
    <lineage>
        <taxon>Bacteria</taxon>
        <taxon>Pseudomonadati</taxon>
        <taxon>Nitrospinota/Tectimicrobiota group</taxon>
        <taxon>Candidatus Tectimicrobiota</taxon>
    </lineage>
</organism>
<dbReference type="PANTHER" id="PTHR46268:SF15">
    <property type="entry name" value="UNIVERSAL STRESS PROTEIN HP_0031"/>
    <property type="match status" value="1"/>
</dbReference>
<gene>
    <name evidence="3" type="ORF">FJZ47_17775</name>
</gene>
<comment type="caution">
    <text evidence="3">The sequence shown here is derived from an EMBL/GenBank/DDBJ whole genome shotgun (WGS) entry which is preliminary data.</text>
</comment>
<evidence type="ECO:0000256" key="1">
    <source>
        <dbReference type="ARBA" id="ARBA00008791"/>
    </source>
</evidence>
<name>A0A938B5J3_UNCTE</name>
<feature type="domain" description="UspA" evidence="2">
    <location>
        <begin position="164"/>
        <end position="305"/>
    </location>
</feature>
<dbReference type="InterPro" id="IPR006016">
    <property type="entry name" value="UspA"/>
</dbReference>
<sequence length="312" mass="32862">MKILIAYDGSQCADAALHDLQRAGLPQHAEALIVAIADVVPPPAQPLAETYPTQVPPAVRRAWQEAATAVEEAHTLAQRACAQVQTLFPHWQVQAEASADSPAWGVIKQADAWHPDLLVVGSHGRSALGRLVLGSVSQTVVREAHCAVRVARAGRQSSETPAQLVIGVDGSPDARAAVDTMAARRWPAGSTVTLGAVLDARLLVSLMPTPPFDEAWTRAGDAATTERVQALLQPLLPPLQAAGLTVTTLIRDGDPKHLLPEIAAQCEADCLVVGARGLSRIERFLLGSVSTAVAARAHCSVEIIRGGKVENP</sequence>
<proteinExistence type="inferred from homology"/>
<dbReference type="Gene3D" id="3.40.50.620">
    <property type="entry name" value="HUPs"/>
    <property type="match status" value="2"/>
</dbReference>
<feature type="domain" description="UspA" evidence="2">
    <location>
        <begin position="2"/>
        <end position="151"/>
    </location>
</feature>
<evidence type="ECO:0000259" key="2">
    <source>
        <dbReference type="Pfam" id="PF00582"/>
    </source>
</evidence>